<dbReference type="SUPFAM" id="SSF47413">
    <property type="entry name" value="lambda repressor-like DNA-binding domains"/>
    <property type="match status" value="1"/>
</dbReference>
<protein>
    <recommendedName>
        <fullName evidence="1">IrrE N-terminal-like domain-containing protein</fullName>
    </recommendedName>
</protein>
<dbReference type="Proteomes" id="UP000244904">
    <property type="component" value="Unassembled WGS sequence"/>
</dbReference>
<dbReference type="AlphaFoldDB" id="A0A2R8AQM3"/>
<dbReference type="OrthoDB" id="9796786at2"/>
<proteinExistence type="predicted"/>
<feature type="domain" description="IrrE N-terminal-like" evidence="1">
    <location>
        <begin position="237"/>
        <end position="334"/>
    </location>
</feature>
<dbReference type="RefSeq" id="WP_108884810.1">
    <property type="nucleotide sequence ID" value="NZ_OMOJ01000001.1"/>
</dbReference>
<dbReference type="InterPro" id="IPR010359">
    <property type="entry name" value="IrrE_HExxH"/>
</dbReference>
<dbReference type="InterPro" id="IPR010982">
    <property type="entry name" value="Lambda_DNA-bd_dom_sf"/>
</dbReference>
<organism evidence="2 3">
    <name type="scientific">Pseudoprimorskyibacter insulae</name>
    <dbReference type="NCBI Taxonomy" id="1695997"/>
    <lineage>
        <taxon>Bacteria</taxon>
        <taxon>Pseudomonadati</taxon>
        <taxon>Pseudomonadota</taxon>
        <taxon>Alphaproteobacteria</taxon>
        <taxon>Rhodobacterales</taxon>
        <taxon>Paracoccaceae</taxon>
        <taxon>Pseudoprimorskyibacter</taxon>
    </lineage>
</organism>
<keyword evidence="3" id="KW-1185">Reference proteome</keyword>
<gene>
    <name evidence="2" type="ORF">PRI8871_00732</name>
</gene>
<sequence length="374" mass="41517">MFEPNWASPPGDTIARLAAAGKTSIHDLAERIGFEEDLFSGIMEGRVVISDEIADALSSELGASRQFWIERYNQFLGDRARLAGSAPTEELSRWGQSFPVRALRELGWLPKGSRGERLSEDILSFFGCDSISGWNERYSAGIGQVAFRTSFAFETDEMATLAWLRIGEMQAENLTLAKFSASNFKKRLTELKKLCALKRPELFFPKLQQACAEEGVGLVSSKAPKGCRASGATWTSPNGNPIILLSFRYLSEDHFWFTFFHEAAHVVLHGTDHISVDGADPSPLGASVFEDEADIFAQDTLVPADLRDEMLNAMPTRPHARRIARKAGVTPGIIVGQLQKAGALQPHQFNDLKRRYKWEGSTKLPVLSHPRKYS</sequence>
<dbReference type="Gene3D" id="1.10.260.40">
    <property type="entry name" value="lambda repressor-like DNA-binding domains"/>
    <property type="match status" value="1"/>
</dbReference>
<accession>A0A2R8AQM3</accession>
<name>A0A2R8AQM3_9RHOB</name>
<reference evidence="3" key="1">
    <citation type="submission" date="2018-03" db="EMBL/GenBank/DDBJ databases">
        <authorList>
            <person name="Rodrigo-Torres L."/>
            <person name="Arahal R. D."/>
            <person name="Lucena T."/>
        </authorList>
    </citation>
    <scope>NUCLEOTIDE SEQUENCE [LARGE SCALE GENOMIC DNA]</scope>
    <source>
        <strain evidence="3">CECT 8871</strain>
    </source>
</reference>
<evidence type="ECO:0000313" key="3">
    <source>
        <dbReference type="Proteomes" id="UP000244904"/>
    </source>
</evidence>
<evidence type="ECO:0000313" key="2">
    <source>
        <dbReference type="EMBL" id="SPF78139.1"/>
    </source>
</evidence>
<evidence type="ECO:0000259" key="1">
    <source>
        <dbReference type="Pfam" id="PF06114"/>
    </source>
</evidence>
<dbReference type="GO" id="GO:0003677">
    <property type="term" value="F:DNA binding"/>
    <property type="evidence" value="ECO:0007669"/>
    <property type="project" value="InterPro"/>
</dbReference>
<dbReference type="EMBL" id="OMOJ01000001">
    <property type="protein sequence ID" value="SPF78139.1"/>
    <property type="molecule type" value="Genomic_DNA"/>
</dbReference>
<dbReference type="Pfam" id="PF06114">
    <property type="entry name" value="Peptidase_M78"/>
    <property type="match status" value="1"/>
</dbReference>